<evidence type="ECO:0000313" key="17">
    <source>
        <dbReference type="Proteomes" id="UP000003175"/>
    </source>
</evidence>
<dbReference type="CDD" id="cd07035">
    <property type="entry name" value="TPP_PYR_POX_like"/>
    <property type="match status" value="1"/>
</dbReference>
<evidence type="ECO:0000256" key="12">
    <source>
        <dbReference type="RuleBase" id="RU003591"/>
    </source>
</evidence>
<evidence type="ECO:0000313" key="16">
    <source>
        <dbReference type="EMBL" id="EHG23979.1"/>
    </source>
</evidence>
<dbReference type="InterPro" id="IPR012001">
    <property type="entry name" value="Thiamin_PyroP_enz_TPP-bd_dom"/>
</dbReference>
<comment type="pathway">
    <text evidence="2 12">Amino-acid biosynthesis; L-valine biosynthesis; L-valine from pyruvate: step 1/4.</text>
</comment>
<feature type="domain" description="Thiamine pyrophosphate enzyme TPP-binding" evidence="14">
    <location>
        <begin position="380"/>
        <end position="529"/>
    </location>
</feature>
<comment type="similarity">
    <text evidence="3 12">Belongs to the TPP enzyme family.</text>
</comment>
<keyword evidence="8 12" id="KW-0460">Magnesium</keyword>
<evidence type="ECO:0000256" key="11">
    <source>
        <dbReference type="ARBA" id="ARBA00048670"/>
    </source>
</evidence>
<dbReference type="InterPro" id="IPR039368">
    <property type="entry name" value="AHAS_TPP"/>
</dbReference>
<evidence type="ECO:0000259" key="13">
    <source>
        <dbReference type="Pfam" id="PF00205"/>
    </source>
</evidence>
<dbReference type="RefSeq" id="WP_006693798.1">
    <property type="nucleotide sequence ID" value="NZ_JH376860.1"/>
</dbReference>
<evidence type="ECO:0000256" key="3">
    <source>
        <dbReference type="ARBA" id="ARBA00007812"/>
    </source>
</evidence>
<evidence type="ECO:0000256" key="8">
    <source>
        <dbReference type="ARBA" id="ARBA00022842"/>
    </source>
</evidence>
<proteinExistence type="inferred from homology"/>
<dbReference type="Gene3D" id="3.40.50.970">
    <property type="match status" value="2"/>
</dbReference>
<dbReference type="Proteomes" id="UP000003175">
    <property type="component" value="Unassembled WGS sequence"/>
</dbReference>
<keyword evidence="9 12" id="KW-0786">Thiamine pyrophosphate</keyword>
<feature type="domain" description="Thiamine pyrophosphate enzyme N-terminal TPP-binding" evidence="15">
    <location>
        <begin position="1"/>
        <end position="116"/>
    </location>
</feature>
<dbReference type="NCBIfam" id="TIGR00118">
    <property type="entry name" value="acolac_lg"/>
    <property type="match status" value="1"/>
</dbReference>
<dbReference type="SUPFAM" id="SSF52518">
    <property type="entry name" value="Thiamin diphosphate-binding fold (THDP-binding)"/>
    <property type="match status" value="2"/>
</dbReference>
<evidence type="ECO:0000256" key="5">
    <source>
        <dbReference type="ARBA" id="ARBA00022605"/>
    </source>
</evidence>
<dbReference type="PANTHER" id="PTHR18968:SF13">
    <property type="entry name" value="ACETOLACTATE SYNTHASE CATALYTIC SUBUNIT, MITOCHONDRIAL"/>
    <property type="match status" value="1"/>
</dbReference>
<comment type="catalytic activity">
    <reaction evidence="11 12">
        <text>2 pyruvate + H(+) = (2S)-2-acetolactate + CO2</text>
        <dbReference type="Rhea" id="RHEA:25249"/>
        <dbReference type="ChEBI" id="CHEBI:15361"/>
        <dbReference type="ChEBI" id="CHEBI:15378"/>
        <dbReference type="ChEBI" id="CHEBI:16526"/>
        <dbReference type="ChEBI" id="CHEBI:58476"/>
        <dbReference type="EC" id="2.2.1.6"/>
    </reaction>
</comment>
<gene>
    <name evidence="16" type="ORF">HMPREF9432_01653</name>
</gene>
<keyword evidence="5 12" id="KW-0028">Amino-acid biosynthesis</keyword>
<evidence type="ECO:0000259" key="15">
    <source>
        <dbReference type="Pfam" id="PF02776"/>
    </source>
</evidence>
<dbReference type="InterPro" id="IPR029061">
    <property type="entry name" value="THDP-binding"/>
</dbReference>
<keyword evidence="17" id="KW-1185">Reference proteome</keyword>
<evidence type="ECO:0000256" key="7">
    <source>
        <dbReference type="ARBA" id="ARBA00022723"/>
    </source>
</evidence>
<protein>
    <recommendedName>
        <fullName evidence="4 12">Acetolactate synthase</fullName>
        <ecNumber evidence="4 12">2.2.1.6</ecNumber>
    </recommendedName>
</protein>
<evidence type="ECO:0000256" key="10">
    <source>
        <dbReference type="ARBA" id="ARBA00023304"/>
    </source>
</evidence>
<evidence type="ECO:0000256" key="2">
    <source>
        <dbReference type="ARBA" id="ARBA00005025"/>
    </source>
</evidence>
<dbReference type="Pfam" id="PF02776">
    <property type="entry name" value="TPP_enzyme_N"/>
    <property type="match status" value="1"/>
</dbReference>
<dbReference type="EMBL" id="ADGH01000016">
    <property type="protein sequence ID" value="EHG23979.1"/>
    <property type="molecule type" value="Genomic_DNA"/>
</dbReference>
<dbReference type="InterPro" id="IPR012000">
    <property type="entry name" value="Thiamin_PyroP_enz_cen_dom"/>
</dbReference>
<organism evidence="16 17">
    <name type="scientific">Selenomonas noxia F0398</name>
    <dbReference type="NCBI Taxonomy" id="702437"/>
    <lineage>
        <taxon>Bacteria</taxon>
        <taxon>Bacillati</taxon>
        <taxon>Bacillota</taxon>
        <taxon>Negativicutes</taxon>
        <taxon>Selenomonadales</taxon>
        <taxon>Selenomonadaceae</taxon>
        <taxon>Selenomonas</taxon>
    </lineage>
</organism>
<name>A0ABN0DNR9_9FIRM</name>
<evidence type="ECO:0000256" key="4">
    <source>
        <dbReference type="ARBA" id="ARBA00013145"/>
    </source>
</evidence>
<keyword evidence="7 12" id="KW-0479">Metal-binding</keyword>
<dbReference type="Gene3D" id="3.40.50.1220">
    <property type="entry name" value="TPP-binding domain"/>
    <property type="match status" value="1"/>
</dbReference>
<evidence type="ECO:0000256" key="9">
    <source>
        <dbReference type="ARBA" id="ARBA00023052"/>
    </source>
</evidence>
<dbReference type="InterPro" id="IPR045229">
    <property type="entry name" value="TPP_enz"/>
</dbReference>
<comment type="pathway">
    <text evidence="1 12">Amino-acid biosynthesis; L-isoleucine biosynthesis; L-isoleucine from 2-oxobutanoate: step 1/4.</text>
</comment>
<dbReference type="Pfam" id="PF02775">
    <property type="entry name" value="TPP_enzyme_C"/>
    <property type="match status" value="1"/>
</dbReference>
<comment type="cofactor">
    <cofactor evidence="12">
        <name>thiamine diphosphate</name>
        <dbReference type="ChEBI" id="CHEBI:58937"/>
    </cofactor>
    <text evidence="12">Binds 1 thiamine pyrophosphate per subunit.</text>
</comment>
<dbReference type="CDD" id="cd02015">
    <property type="entry name" value="TPP_AHAS"/>
    <property type="match status" value="1"/>
</dbReference>
<dbReference type="SUPFAM" id="SSF52467">
    <property type="entry name" value="DHS-like NAD/FAD-binding domain"/>
    <property type="match status" value="1"/>
</dbReference>
<keyword evidence="6 12" id="KW-0808">Transferase</keyword>
<dbReference type="InterPro" id="IPR029035">
    <property type="entry name" value="DHS-like_NAD/FAD-binding_dom"/>
</dbReference>
<dbReference type="InterPro" id="IPR011766">
    <property type="entry name" value="TPP_enzyme_TPP-bd"/>
</dbReference>
<dbReference type="Pfam" id="PF00205">
    <property type="entry name" value="TPP_enzyme_M"/>
    <property type="match status" value="1"/>
</dbReference>
<accession>A0ABN0DNR9</accession>
<sequence length="554" mass="60519">MRGAEAVLACLREQGVDTLFGYPGGMILPLYDALYGQKEIRQILVTHEQNAAHAADGYARATGRVGVCIATSGPGATNLVTGLATAYMDSIPLVAITGQVDIAMLGRDAFQETDILDVTMPVTKHNYKIKDAADLVPTIRRAFELARSGRPGPVLIDVPRNLFFEEVAYTAEEPRVYAPGKPDADFIICAAEAAAEIVRAERPLVIVGGGVISAGTSAEVAAFIEKYHLPVVHTLMGMGALPSSHPQMLGFAGMHGEKAANYAIGAADLVIALGSRFADRQTGNLSKYMADRKFIHIDIDPAEIDKNVENSLGLAGDMRTILKLLMRQAPKSDLSAWWAQIRTWQEEHDYDYHVGRLTVPWALHQIAQNTAGKAYAYATDVGQHQMWAALHLRVEEPRTWLTSGGLGTMGYGLPAAMGAQIAWGDSRRMIHIAGDGGIKMTGNEYYTIARLDLPILSILVNNRSLGMIRQLQKVLYDERYIACELDHAMDYVKYAESFGIKAARVATQEEFAAALSGALEDRTHPRVIVMDVWRSFVEPMTKGGARIDEFVDFK</sequence>
<evidence type="ECO:0000259" key="14">
    <source>
        <dbReference type="Pfam" id="PF02775"/>
    </source>
</evidence>
<comment type="caution">
    <text evidence="16">The sequence shown here is derived from an EMBL/GenBank/DDBJ whole genome shotgun (WGS) entry which is preliminary data.</text>
</comment>
<dbReference type="EC" id="2.2.1.6" evidence="4 12"/>
<evidence type="ECO:0000256" key="1">
    <source>
        <dbReference type="ARBA" id="ARBA00004974"/>
    </source>
</evidence>
<evidence type="ECO:0000256" key="6">
    <source>
        <dbReference type="ARBA" id="ARBA00022679"/>
    </source>
</evidence>
<keyword evidence="10 12" id="KW-0100">Branched-chain amino acid biosynthesis</keyword>
<comment type="cofactor">
    <cofactor evidence="12">
        <name>Mg(2+)</name>
        <dbReference type="ChEBI" id="CHEBI:18420"/>
    </cofactor>
    <text evidence="12">Binds 1 Mg(2+) ion per subunit.</text>
</comment>
<dbReference type="PANTHER" id="PTHR18968">
    <property type="entry name" value="THIAMINE PYROPHOSPHATE ENZYMES"/>
    <property type="match status" value="1"/>
</dbReference>
<dbReference type="GeneID" id="32474581"/>
<feature type="domain" description="Thiamine pyrophosphate enzyme central" evidence="13">
    <location>
        <begin position="191"/>
        <end position="324"/>
    </location>
</feature>
<dbReference type="InterPro" id="IPR012846">
    <property type="entry name" value="Acetolactate_synth_lsu"/>
</dbReference>
<reference evidence="16 17" key="1">
    <citation type="submission" date="2011-08" db="EMBL/GenBank/DDBJ databases">
        <title>The Genome Sequence of Selenomonas noxia F0398.</title>
        <authorList>
            <consortium name="The Broad Institute Genome Sequencing Platform"/>
            <person name="Earl A."/>
            <person name="Ward D."/>
            <person name="Feldgarden M."/>
            <person name="Gevers D."/>
            <person name="Izard J."/>
            <person name="Ganesan A."/>
            <person name="Blanton J.M."/>
            <person name="Baranova O.V."/>
            <person name="Tanner A.C."/>
            <person name="Dewhirst F.E."/>
            <person name="Young S.K."/>
            <person name="Zeng Q."/>
            <person name="Gargeya S."/>
            <person name="Fitzgerald M."/>
            <person name="Haas B."/>
            <person name="Abouelleil A."/>
            <person name="Alvarado L."/>
            <person name="Arachchi H.M."/>
            <person name="Berlin A."/>
            <person name="Brown A."/>
            <person name="Chapman S.B."/>
            <person name="Chen Z."/>
            <person name="Dunbar C."/>
            <person name="Freedman E."/>
            <person name="Gearin G."/>
            <person name="Gellesch M."/>
            <person name="Goldberg J."/>
            <person name="Griggs A."/>
            <person name="Gujja S."/>
            <person name="Heiman D."/>
            <person name="Howarth C."/>
            <person name="Larson L."/>
            <person name="Lui A."/>
            <person name="MacDonald P.J.P."/>
            <person name="Montmayeur A."/>
            <person name="Murphy C."/>
            <person name="Neiman D."/>
            <person name="Pearson M."/>
            <person name="Priest M."/>
            <person name="Roberts A."/>
            <person name="Saif S."/>
            <person name="Shea T."/>
            <person name="Shenoy N."/>
            <person name="Sisk P."/>
            <person name="Stolte C."/>
            <person name="Sykes S."/>
            <person name="Wortman J."/>
            <person name="Nusbaum C."/>
            <person name="Birren B."/>
        </authorList>
    </citation>
    <scope>NUCLEOTIDE SEQUENCE [LARGE SCALE GENOMIC DNA]</scope>
    <source>
        <strain evidence="16 17">F0398</strain>
    </source>
</reference>